<reference evidence="7 8" key="1">
    <citation type="submission" date="2019-07" db="EMBL/GenBank/DDBJ databases">
        <title>Whole genome shotgun sequence of Acetobacter nitrogenifigens NBRC 105050.</title>
        <authorList>
            <person name="Hosoyama A."/>
            <person name="Uohara A."/>
            <person name="Ohji S."/>
            <person name="Ichikawa N."/>
        </authorList>
    </citation>
    <scope>NUCLEOTIDE SEQUENCE [LARGE SCALE GENOMIC DNA]</scope>
    <source>
        <strain evidence="7 8">NBRC 105050</strain>
    </source>
</reference>
<protein>
    <submittedName>
        <fullName evidence="7">ABC transporter permease</fullName>
    </submittedName>
</protein>
<comment type="caution">
    <text evidence="7">The sequence shown here is derived from an EMBL/GenBank/DDBJ whole genome shotgun (WGS) entry which is preliminary data.</text>
</comment>
<dbReference type="RefSeq" id="WP_035376573.1">
    <property type="nucleotide sequence ID" value="NZ_AUBI01000010.1"/>
</dbReference>
<evidence type="ECO:0000313" key="7">
    <source>
        <dbReference type="EMBL" id="GEN60553.1"/>
    </source>
</evidence>
<dbReference type="Proteomes" id="UP000321635">
    <property type="component" value="Unassembled WGS sequence"/>
</dbReference>
<evidence type="ECO:0000256" key="6">
    <source>
        <dbReference type="SAM" id="Phobius"/>
    </source>
</evidence>
<dbReference type="PANTHER" id="PTHR43370:SF2">
    <property type="entry name" value="ABC TRANSPORTER PERMEASE PROTEIN"/>
    <property type="match status" value="1"/>
</dbReference>
<keyword evidence="2" id="KW-1003">Cell membrane</keyword>
<dbReference type="GO" id="GO:0005886">
    <property type="term" value="C:plasma membrane"/>
    <property type="evidence" value="ECO:0007669"/>
    <property type="project" value="UniProtKB-SubCell"/>
</dbReference>
<dbReference type="STRING" id="1120919.GCA_000429165_02529"/>
<accession>A0A511XC61</accession>
<feature type="transmembrane region" description="Helical" evidence="6">
    <location>
        <begin position="219"/>
        <end position="237"/>
    </location>
</feature>
<feature type="transmembrane region" description="Helical" evidence="6">
    <location>
        <begin position="91"/>
        <end position="118"/>
    </location>
</feature>
<dbReference type="CDD" id="cd06580">
    <property type="entry name" value="TM_PBP1_transp_TpRbsC_like"/>
    <property type="match status" value="1"/>
</dbReference>
<feature type="transmembrane region" description="Helical" evidence="6">
    <location>
        <begin position="244"/>
        <end position="261"/>
    </location>
</feature>
<feature type="transmembrane region" description="Helical" evidence="6">
    <location>
        <begin position="273"/>
        <end position="290"/>
    </location>
</feature>
<keyword evidence="8" id="KW-1185">Reference proteome</keyword>
<feature type="transmembrane region" description="Helical" evidence="6">
    <location>
        <begin position="138"/>
        <end position="161"/>
    </location>
</feature>
<dbReference type="AlphaFoldDB" id="A0A511XC61"/>
<dbReference type="InterPro" id="IPR001851">
    <property type="entry name" value="ABC_transp_permease"/>
</dbReference>
<comment type="subcellular location">
    <subcellularLocation>
        <location evidence="1">Cell membrane</location>
        <topology evidence="1">Multi-pass membrane protein</topology>
    </subcellularLocation>
</comment>
<evidence type="ECO:0000256" key="5">
    <source>
        <dbReference type="ARBA" id="ARBA00023136"/>
    </source>
</evidence>
<evidence type="ECO:0000256" key="4">
    <source>
        <dbReference type="ARBA" id="ARBA00022989"/>
    </source>
</evidence>
<sequence>MIMLLTGLLTTAALAGGVLSLAALGEALAERVGVTDLGVEGLMSIGAATAALAALASGSPWVGLLAAICVGAAGAAAFAFAAVVMRANQVLCGLATTFLGLGLSATIGHSVAGLPLPVTFTPTPIPLLSSIPVIGPAFFGQNLLVFPIYLVLPALLHILLFHTRHGLNMRAVGENPAAADAVGVPVQAIRFWYTVVGGAFAGAAGAYLSLAVIPSWSEGMVSGRGWIAVALVIFSGYRPFNAAGAGLLFGLISAIGFLGQARGWPIAAPVLNMLPYLGTLAFIILPVVLWKRMRRAMAAPAALGAPYYRSVR</sequence>
<keyword evidence="3 6" id="KW-0812">Transmembrane</keyword>
<dbReference type="OrthoDB" id="9792579at2"/>
<feature type="transmembrane region" description="Helical" evidence="6">
    <location>
        <begin position="61"/>
        <end position="84"/>
    </location>
</feature>
<organism evidence="7 8">
    <name type="scientific">Acetobacter nitrogenifigens DSM 23921 = NBRC 105050</name>
    <dbReference type="NCBI Taxonomy" id="1120919"/>
    <lineage>
        <taxon>Bacteria</taxon>
        <taxon>Pseudomonadati</taxon>
        <taxon>Pseudomonadota</taxon>
        <taxon>Alphaproteobacteria</taxon>
        <taxon>Acetobacterales</taxon>
        <taxon>Acetobacteraceae</taxon>
        <taxon>Acetobacter</taxon>
    </lineage>
</organism>
<keyword evidence="4 6" id="KW-1133">Transmembrane helix</keyword>
<dbReference type="PANTHER" id="PTHR43370">
    <property type="entry name" value="SUGAR ABC TRANSPORTER INTEGRAL MEMBRANE PROTEIN-RELATED"/>
    <property type="match status" value="1"/>
</dbReference>
<evidence type="ECO:0000256" key="3">
    <source>
        <dbReference type="ARBA" id="ARBA00022692"/>
    </source>
</evidence>
<name>A0A511XC61_9PROT</name>
<gene>
    <name evidence="7" type="ORF">ANI02nite_24370</name>
</gene>
<dbReference type="Pfam" id="PF02653">
    <property type="entry name" value="BPD_transp_2"/>
    <property type="match status" value="1"/>
</dbReference>
<proteinExistence type="predicted"/>
<evidence type="ECO:0000256" key="2">
    <source>
        <dbReference type="ARBA" id="ARBA00022475"/>
    </source>
</evidence>
<dbReference type="GO" id="GO:0022857">
    <property type="term" value="F:transmembrane transporter activity"/>
    <property type="evidence" value="ECO:0007669"/>
    <property type="project" value="InterPro"/>
</dbReference>
<evidence type="ECO:0000256" key="1">
    <source>
        <dbReference type="ARBA" id="ARBA00004651"/>
    </source>
</evidence>
<evidence type="ECO:0000313" key="8">
    <source>
        <dbReference type="Proteomes" id="UP000321635"/>
    </source>
</evidence>
<keyword evidence="5 6" id="KW-0472">Membrane</keyword>
<dbReference type="EMBL" id="BJYF01000019">
    <property type="protein sequence ID" value="GEN60553.1"/>
    <property type="molecule type" value="Genomic_DNA"/>
</dbReference>
<feature type="transmembrane region" description="Helical" evidence="6">
    <location>
        <begin position="191"/>
        <end position="213"/>
    </location>
</feature>